<evidence type="ECO:0000313" key="3">
    <source>
        <dbReference type="Proteomes" id="UP000032408"/>
    </source>
</evidence>
<sequence>MIQCVNLMVNFDKIYQRVASQIIQRCHGAIKITKHGKIIEVYDTKRHIWSNGLAGLIIKEECRNANLKDWEFANVRLKIISTLLEDKKGLLSTRLAPASGRRIPAKKSTQRIHASIRKSSTRKLPTRKPNSTKN</sequence>
<dbReference type="HOGENOM" id="CLU_1891322_0_0_2"/>
<dbReference type="EMBL" id="CP011070">
    <property type="protein sequence ID" value="AJW70997.1"/>
    <property type="molecule type" value="Genomic_DNA"/>
</dbReference>
<protein>
    <submittedName>
        <fullName evidence="2">Uncharacterized protein</fullName>
    </submittedName>
</protein>
<feature type="compositionally biased region" description="Basic residues" evidence="1">
    <location>
        <begin position="103"/>
        <end position="126"/>
    </location>
</feature>
<evidence type="ECO:0000313" key="2">
    <source>
        <dbReference type="EMBL" id="AJW70997.1"/>
    </source>
</evidence>
<keyword evidence="3" id="KW-1185">Reference proteome</keyword>
<reference evidence="2 3" key="2">
    <citation type="journal article" date="2016" name="ISME J.">
        <title>Physiological and genomic characterization of two novel marine thaumarchaeal strains indicates niche differentiation.</title>
        <authorList>
            <person name="Bayer B."/>
            <person name="Vojvoda J."/>
            <person name="Offre P."/>
            <person name="Alves R.J."/>
            <person name="Elisabeth N.H."/>
            <person name="Garcia J.A."/>
            <person name="Volland J.M."/>
            <person name="Srivastava A."/>
            <person name="Schleper C."/>
            <person name="Herndl G.J."/>
        </authorList>
    </citation>
    <scope>NUCLEOTIDE SEQUENCE [LARGE SCALE GENOMIC DNA]</scope>
    <source>
        <strain evidence="2 3">NF5</strain>
    </source>
</reference>
<gene>
    <name evidence="2" type="ORF">NADRNF5_1311</name>
</gene>
<name>A0A0D5C3L5_9ARCH</name>
<feature type="region of interest" description="Disordered" evidence="1">
    <location>
        <begin position="100"/>
        <end position="134"/>
    </location>
</feature>
<reference evidence="3" key="1">
    <citation type="submission" date="2015-03" db="EMBL/GenBank/DDBJ databases">
        <title>Characterization of two novel Thaumarchaeota isolated from the Northern Adriatic Sea.</title>
        <authorList>
            <person name="Bayer B."/>
            <person name="Vojvoda J."/>
            <person name="Offre P."/>
            <person name="Srivastava A."/>
            <person name="Elisabeth N."/>
            <person name="Garcia J.A.L."/>
            <person name="Schleper C."/>
            <person name="Herndl G.J."/>
        </authorList>
    </citation>
    <scope>NUCLEOTIDE SEQUENCE [LARGE SCALE GENOMIC DNA]</scope>
    <source>
        <strain evidence="3">NF5</strain>
    </source>
</reference>
<accession>A0A0D5C3L5</accession>
<evidence type="ECO:0000256" key="1">
    <source>
        <dbReference type="SAM" id="MobiDB-lite"/>
    </source>
</evidence>
<proteinExistence type="predicted"/>
<dbReference type="AlphaFoldDB" id="A0A0D5C3L5"/>
<dbReference type="Proteomes" id="UP000032408">
    <property type="component" value="Chromosome"/>
</dbReference>
<dbReference type="STRING" id="1580092.NADRNF5_1311"/>
<organism evidence="2 3">
    <name type="scientific">Nitrosopumilus adriaticus</name>
    <dbReference type="NCBI Taxonomy" id="1580092"/>
    <lineage>
        <taxon>Archaea</taxon>
        <taxon>Nitrososphaerota</taxon>
        <taxon>Nitrososphaeria</taxon>
        <taxon>Nitrosopumilales</taxon>
        <taxon>Nitrosopumilaceae</taxon>
        <taxon>Nitrosopumilus</taxon>
    </lineage>
</organism>
<dbReference type="KEGG" id="nin:NADRNF5_1311"/>